<protein>
    <submittedName>
        <fullName evidence="3">Sigma-E processing peptidase SpoIIGA</fullName>
    </submittedName>
</protein>
<dbReference type="Proteomes" id="UP000233375">
    <property type="component" value="Unassembled WGS sequence"/>
</dbReference>
<dbReference type="EMBL" id="PISE01000046">
    <property type="protein sequence ID" value="PKG22122.1"/>
    <property type="molecule type" value="Genomic_DNA"/>
</dbReference>
<feature type="transmembrane region" description="Helical" evidence="2">
    <location>
        <begin position="130"/>
        <end position="147"/>
    </location>
</feature>
<evidence type="ECO:0000256" key="1">
    <source>
        <dbReference type="PIRSR" id="PIRSR018571-1"/>
    </source>
</evidence>
<evidence type="ECO:0000256" key="2">
    <source>
        <dbReference type="SAM" id="Phobius"/>
    </source>
</evidence>
<dbReference type="GO" id="GO:0006508">
    <property type="term" value="P:proteolysis"/>
    <property type="evidence" value="ECO:0007669"/>
    <property type="project" value="InterPro"/>
</dbReference>
<evidence type="ECO:0000313" key="4">
    <source>
        <dbReference type="Proteomes" id="UP000233375"/>
    </source>
</evidence>
<dbReference type="RefSeq" id="WP_101178674.1">
    <property type="nucleotide sequence ID" value="NZ_PISE01000046.1"/>
</dbReference>
<dbReference type="AlphaFoldDB" id="A0A2N0YXZ4"/>
<feature type="active site" evidence="1">
    <location>
        <position position="183"/>
    </location>
</feature>
<gene>
    <name evidence="3" type="primary">spoIIGA</name>
    <name evidence="3" type="ORF">CWS01_18425</name>
</gene>
<organism evidence="3 4">
    <name type="scientific">Niallia nealsonii</name>
    <dbReference type="NCBI Taxonomy" id="115979"/>
    <lineage>
        <taxon>Bacteria</taxon>
        <taxon>Bacillati</taxon>
        <taxon>Bacillota</taxon>
        <taxon>Bacilli</taxon>
        <taxon>Bacillales</taxon>
        <taxon>Bacillaceae</taxon>
        <taxon>Niallia</taxon>
    </lineage>
</organism>
<dbReference type="NCBIfam" id="TIGR02854">
    <property type="entry name" value="spore_II_GA"/>
    <property type="match status" value="1"/>
</dbReference>
<reference evidence="3 4" key="1">
    <citation type="journal article" date="2003" name="Int. J. Syst. Evol. Microbiol.">
        <title>Bacillus nealsonii sp. nov., isolated from a spacecraft-assembly facility, whose spores are gamma-radiation resistant.</title>
        <authorList>
            <person name="Venkateswaran K."/>
            <person name="Kempf M."/>
            <person name="Chen F."/>
            <person name="Satomi M."/>
            <person name="Nicholson W."/>
            <person name="Kern R."/>
        </authorList>
    </citation>
    <scope>NUCLEOTIDE SEQUENCE [LARGE SCALE GENOMIC DNA]</scope>
    <source>
        <strain evidence="3 4">FO-92</strain>
    </source>
</reference>
<dbReference type="InterPro" id="IPR005081">
    <property type="entry name" value="SpoIIGA"/>
</dbReference>
<dbReference type="OrthoDB" id="2690199at2"/>
<feature type="transmembrane region" description="Helical" evidence="2">
    <location>
        <begin position="34"/>
        <end position="56"/>
    </location>
</feature>
<keyword evidence="2" id="KW-1133">Transmembrane helix</keyword>
<dbReference type="GO" id="GO:0004190">
    <property type="term" value="F:aspartic-type endopeptidase activity"/>
    <property type="evidence" value="ECO:0007669"/>
    <property type="project" value="InterPro"/>
</dbReference>
<dbReference type="Pfam" id="PF03419">
    <property type="entry name" value="Peptidase_U4"/>
    <property type="match status" value="1"/>
</dbReference>
<dbReference type="GO" id="GO:0030436">
    <property type="term" value="P:asexual sporulation"/>
    <property type="evidence" value="ECO:0007669"/>
    <property type="project" value="InterPro"/>
</dbReference>
<feature type="transmembrane region" description="Helical" evidence="2">
    <location>
        <begin position="90"/>
        <end position="110"/>
    </location>
</feature>
<feature type="transmembrane region" description="Helical" evidence="2">
    <location>
        <begin position="6"/>
        <end position="27"/>
    </location>
</feature>
<evidence type="ECO:0000313" key="3">
    <source>
        <dbReference type="EMBL" id="PKG22122.1"/>
    </source>
</evidence>
<name>A0A2N0YXZ4_9BACI</name>
<keyword evidence="2" id="KW-0472">Membrane</keyword>
<feature type="transmembrane region" description="Helical" evidence="2">
    <location>
        <begin position="62"/>
        <end position="78"/>
    </location>
</feature>
<proteinExistence type="predicted"/>
<dbReference type="PIRSF" id="PIRSF018571">
    <property type="entry name" value="SpoIIGA"/>
    <property type="match status" value="1"/>
</dbReference>
<keyword evidence="4" id="KW-1185">Reference proteome</keyword>
<accession>A0A2N0YXZ4</accession>
<comment type="caution">
    <text evidence="3">The sequence shown here is derived from an EMBL/GenBank/DDBJ whole genome shotgun (WGS) entry which is preliminary data.</text>
</comment>
<keyword evidence="2" id="KW-0812">Transmembrane</keyword>
<sequence>MAIYLDVIWLLNFLFDSLLLYLTAIVLKRQVPLWRVSIGGLIGSLIILFAITPFSVYTSHPISKLLFSVVMILTVFGYKKFRYFFSGLMTFYFATFLIGGTLIGAHYFVQFDFEMSSSVLLASVKGFGDPISWFFVMLGFPLAWHFSKRNVESIEMTKIKYDQMVQVSFRLGNKKFSIRGLVDSGNQVYDPISRVPVMFVSLHKIIADIPNDLLMLTENAEAVIYGTEKVSEEWESKMRIIPYKVVGKEHQLIIAVKPEELLIEREGELIVVEKGLISFTKQPLSSDNSFDCIVHPKMLTGKKILQSELVS</sequence>